<comment type="caution">
    <text evidence="3">The sequence shown here is derived from an EMBL/GenBank/DDBJ whole genome shotgun (WGS) entry which is preliminary data.</text>
</comment>
<dbReference type="Pfam" id="PF00353">
    <property type="entry name" value="HemolysinCabind"/>
    <property type="match status" value="6"/>
</dbReference>
<evidence type="ECO:0000313" key="4">
    <source>
        <dbReference type="Proteomes" id="UP000823786"/>
    </source>
</evidence>
<dbReference type="InterPro" id="IPR018511">
    <property type="entry name" value="Hemolysin-typ_Ca-bd_CS"/>
</dbReference>
<evidence type="ECO:0000256" key="2">
    <source>
        <dbReference type="ARBA" id="ARBA00022525"/>
    </source>
</evidence>
<dbReference type="PANTHER" id="PTHR38340:SF1">
    <property type="entry name" value="S-LAYER PROTEIN"/>
    <property type="match status" value="1"/>
</dbReference>
<keyword evidence="2" id="KW-0964">Secreted</keyword>
<dbReference type="InterPro" id="IPR011049">
    <property type="entry name" value="Serralysin-like_metalloprot_C"/>
</dbReference>
<dbReference type="InterPro" id="IPR001343">
    <property type="entry name" value="Hemolysn_Ca-bd"/>
</dbReference>
<dbReference type="EMBL" id="JAGGJV010000012">
    <property type="protein sequence ID" value="MBP1861916.1"/>
    <property type="molecule type" value="Genomic_DNA"/>
</dbReference>
<dbReference type="PANTHER" id="PTHR38340">
    <property type="entry name" value="S-LAYER PROTEIN"/>
    <property type="match status" value="1"/>
</dbReference>
<dbReference type="RefSeq" id="WP_209856729.1">
    <property type="nucleotide sequence ID" value="NZ_JAGGJV010000012.1"/>
</dbReference>
<accession>A0ABS4EVD1</accession>
<name>A0ABS4EVD1_9HYPH</name>
<dbReference type="Gene3D" id="2.150.10.10">
    <property type="entry name" value="Serralysin-like metalloprotease, C-terminal"/>
    <property type="match status" value="4"/>
</dbReference>
<evidence type="ECO:0000256" key="1">
    <source>
        <dbReference type="ARBA" id="ARBA00004613"/>
    </source>
</evidence>
<dbReference type="PRINTS" id="PR00313">
    <property type="entry name" value="CABNDNGRPT"/>
</dbReference>
<sequence length="441" mass="46360">MRFSLLNNIADTIWWDNLRGTDDADMIEIGFGNDTVSAMTGDDVIWDKDGAQSEDIWLGSDDRIFGDYGNDLIFGGWGSDLINGGMGRDTLDYRYSRAAVVVDLINGEGRGGDDSASKGDTIISIEEVHGSRFGDTMISKTNQKLFGDEGNDRLTGGTASSELFGGAGDDYFVVLSASNSTEGGGGFDTVDFHGLTYGVAIGYTATRAVANAIGARLAGAGGEKVIGTSFADYIHLGALSFDPHAVNGMEGNDTIRGGGGDDVFNGGIGDDVLLGGSGNDTLHGDAGNDRLEGEYGDNRMFGDAGNDILIDGYGTDVMNGGAGNDRLEVTFGEDVLTGGAGVDLFVFNDSTQFYANPIITDFSRTYDKIDLSAIDSVRGVSGNQTFVFDRTDSGSIGTVHSEIVGDKTIITTVVGESYGYVSDMEITLNGRFVLSAVDFIL</sequence>
<dbReference type="Proteomes" id="UP000823786">
    <property type="component" value="Unassembled WGS sequence"/>
</dbReference>
<reference evidence="3 4" key="1">
    <citation type="submission" date="2021-03" db="EMBL/GenBank/DDBJ databases">
        <title>Genomic Encyclopedia of Type Strains, Phase IV (KMG-IV): sequencing the most valuable type-strain genomes for metagenomic binning, comparative biology and taxonomic classification.</title>
        <authorList>
            <person name="Goeker M."/>
        </authorList>
    </citation>
    <scope>NUCLEOTIDE SEQUENCE [LARGE SCALE GENOMIC DNA]</scope>
    <source>
        <strain evidence="3 4">DSM 26427</strain>
    </source>
</reference>
<dbReference type="SUPFAM" id="SSF51120">
    <property type="entry name" value="beta-Roll"/>
    <property type="match status" value="3"/>
</dbReference>
<dbReference type="PROSITE" id="PS00330">
    <property type="entry name" value="HEMOLYSIN_CALCIUM"/>
    <property type="match status" value="3"/>
</dbReference>
<organism evidence="3 4">
    <name type="scientific">Rhizobium herbae</name>
    <dbReference type="NCBI Taxonomy" id="508661"/>
    <lineage>
        <taxon>Bacteria</taxon>
        <taxon>Pseudomonadati</taxon>
        <taxon>Pseudomonadota</taxon>
        <taxon>Alphaproteobacteria</taxon>
        <taxon>Hyphomicrobiales</taxon>
        <taxon>Rhizobiaceae</taxon>
        <taxon>Rhizobium/Agrobacterium group</taxon>
        <taxon>Rhizobium</taxon>
    </lineage>
</organism>
<protein>
    <submittedName>
        <fullName evidence="3">Ca2+-binding RTX toxin-like protein</fullName>
    </submittedName>
</protein>
<dbReference type="InterPro" id="IPR050557">
    <property type="entry name" value="RTX_toxin/Mannuronan_C5-epim"/>
</dbReference>
<keyword evidence="4" id="KW-1185">Reference proteome</keyword>
<comment type="subcellular location">
    <subcellularLocation>
        <location evidence="1">Secreted</location>
    </subcellularLocation>
</comment>
<gene>
    <name evidence="3" type="ORF">J2Z75_005445</name>
</gene>
<proteinExistence type="predicted"/>
<evidence type="ECO:0000313" key="3">
    <source>
        <dbReference type="EMBL" id="MBP1861916.1"/>
    </source>
</evidence>